<reference evidence="1" key="1">
    <citation type="submission" date="2023-07" db="EMBL/GenBank/DDBJ databases">
        <title>draft genome sequence of fig (Ficus carica).</title>
        <authorList>
            <person name="Takahashi T."/>
            <person name="Nishimura K."/>
        </authorList>
    </citation>
    <scope>NUCLEOTIDE SEQUENCE</scope>
</reference>
<organism evidence="1 2">
    <name type="scientific">Ficus carica</name>
    <name type="common">Common fig</name>
    <dbReference type="NCBI Taxonomy" id="3494"/>
    <lineage>
        <taxon>Eukaryota</taxon>
        <taxon>Viridiplantae</taxon>
        <taxon>Streptophyta</taxon>
        <taxon>Embryophyta</taxon>
        <taxon>Tracheophyta</taxon>
        <taxon>Spermatophyta</taxon>
        <taxon>Magnoliopsida</taxon>
        <taxon>eudicotyledons</taxon>
        <taxon>Gunneridae</taxon>
        <taxon>Pentapetalae</taxon>
        <taxon>rosids</taxon>
        <taxon>fabids</taxon>
        <taxon>Rosales</taxon>
        <taxon>Moraceae</taxon>
        <taxon>Ficeae</taxon>
        <taxon>Ficus</taxon>
    </lineage>
</organism>
<name>A0AA88J9T8_FICCA</name>
<protein>
    <submittedName>
        <fullName evidence="1">Uncharacterized protein</fullName>
    </submittedName>
</protein>
<proteinExistence type="predicted"/>
<evidence type="ECO:0000313" key="1">
    <source>
        <dbReference type="EMBL" id="GMN64746.1"/>
    </source>
</evidence>
<dbReference type="Proteomes" id="UP001187192">
    <property type="component" value="Unassembled WGS sequence"/>
</dbReference>
<evidence type="ECO:0000313" key="2">
    <source>
        <dbReference type="Proteomes" id="UP001187192"/>
    </source>
</evidence>
<dbReference type="EMBL" id="BTGU01000193">
    <property type="protein sequence ID" value="GMN64746.1"/>
    <property type="molecule type" value="Genomic_DNA"/>
</dbReference>
<keyword evidence="2" id="KW-1185">Reference proteome</keyword>
<sequence length="116" mass="14166">MERLHFKTWKNTEHYLQVLLRRVKENNAERYIEAENHKLFIAMWTPSKWMSIRSEDACFNGERIPHDEIEIDRLDDIPHLLGLVYKALVVRKRKSLEPETLKQQNSWWKSFIRIFD</sequence>
<dbReference type="AlphaFoldDB" id="A0AA88J9T8"/>
<gene>
    <name evidence="1" type="ORF">TIFTF001_033830</name>
</gene>
<accession>A0AA88J9T8</accession>
<comment type="caution">
    <text evidence="1">The sequence shown here is derived from an EMBL/GenBank/DDBJ whole genome shotgun (WGS) entry which is preliminary data.</text>
</comment>